<reference evidence="1" key="1">
    <citation type="journal article" date="2015" name="Nature">
        <title>Complex archaea that bridge the gap between prokaryotes and eukaryotes.</title>
        <authorList>
            <person name="Spang A."/>
            <person name="Saw J.H."/>
            <person name="Jorgensen S.L."/>
            <person name="Zaremba-Niedzwiedzka K."/>
            <person name="Martijn J."/>
            <person name="Lind A.E."/>
            <person name="van Eijk R."/>
            <person name="Schleper C."/>
            <person name="Guy L."/>
            <person name="Ettema T.J."/>
        </authorList>
    </citation>
    <scope>NUCLEOTIDE SEQUENCE</scope>
</reference>
<name>A0A0F9CX62_9ZZZZ</name>
<protein>
    <submittedName>
        <fullName evidence="1">Uncharacterized protein</fullName>
    </submittedName>
</protein>
<comment type="caution">
    <text evidence="1">The sequence shown here is derived from an EMBL/GenBank/DDBJ whole genome shotgun (WGS) entry which is preliminary data.</text>
</comment>
<organism evidence="1">
    <name type="scientific">marine sediment metagenome</name>
    <dbReference type="NCBI Taxonomy" id="412755"/>
    <lineage>
        <taxon>unclassified sequences</taxon>
        <taxon>metagenomes</taxon>
        <taxon>ecological metagenomes</taxon>
    </lineage>
</organism>
<evidence type="ECO:0000313" key="1">
    <source>
        <dbReference type="EMBL" id="KKL53963.1"/>
    </source>
</evidence>
<accession>A0A0F9CX62</accession>
<sequence>MSILYLRIKKWLDGRTQESRTKRIHDLEEAIRTAIIVMKNRDSYPSHELAARVKWLEKVLESPRDSEERG</sequence>
<gene>
    <name evidence="1" type="ORF">LCGC14_2270180</name>
</gene>
<proteinExistence type="predicted"/>
<dbReference type="EMBL" id="LAZR01031364">
    <property type="protein sequence ID" value="KKL53963.1"/>
    <property type="molecule type" value="Genomic_DNA"/>
</dbReference>
<dbReference type="AlphaFoldDB" id="A0A0F9CX62"/>